<keyword evidence="6" id="KW-0704">Schiff base</keyword>
<dbReference type="AlphaFoldDB" id="A0A922CKX6"/>
<evidence type="ECO:0000256" key="7">
    <source>
        <dbReference type="ARBA" id="ARBA00048810"/>
    </source>
</evidence>
<evidence type="ECO:0000256" key="4">
    <source>
        <dbReference type="ARBA" id="ARBA00022679"/>
    </source>
</evidence>
<keyword evidence="10" id="KW-1185">Reference proteome</keyword>
<dbReference type="GO" id="GO:0005737">
    <property type="term" value="C:cytoplasm"/>
    <property type="evidence" value="ECO:0007669"/>
    <property type="project" value="InterPro"/>
</dbReference>
<dbReference type="Gene3D" id="3.20.20.70">
    <property type="entry name" value="Aldolase class I"/>
    <property type="match status" value="1"/>
</dbReference>
<dbReference type="PANTHER" id="PTHR10683">
    <property type="entry name" value="TRANSALDOLASE"/>
    <property type="match status" value="1"/>
</dbReference>
<dbReference type="Pfam" id="PF00923">
    <property type="entry name" value="TAL_FSA"/>
    <property type="match status" value="1"/>
</dbReference>
<evidence type="ECO:0000256" key="3">
    <source>
        <dbReference type="ARBA" id="ARBA00013151"/>
    </source>
</evidence>
<dbReference type="PROSITE" id="PS01054">
    <property type="entry name" value="TRANSALDOLASE_1"/>
    <property type="match status" value="1"/>
</dbReference>
<sequence length="332" mass="37166">MSGEPQAKRSKMSALDQLKQHSVVVADTGDFEAMKEYKPTDATTNPSLILSAAGMEQYQHILDKAIKYAKEIGSTIEEQVAETLDMLSVLFGLEILKIIPGRVSVEVDARLSFDKDASIAKAIKLINMFAEYGIKKERILIKLASTWEGIQAARELEKKHGIHCNLTLLFSLYQAIACAEANVTLISPFVGRILDWYVEHTKKTYEAKEDPGVLSVTRVYNYYKKFGYNTQVMGASFRNTGEIRELSGCDLLTISPKLLQELASSDVPLKKVLDPKLAAQSDIEKISLTEAQFRWHLNEDQMATDKLSDGIRRFAADTRKLESLIKTLLAKK</sequence>
<organism evidence="9 10">
    <name type="scientific">Manduca sexta</name>
    <name type="common">Tobacco hawkmoth</name>
    <name type="synonym">Tobacco hornworm</name>
    <dbReference type="NCBI Taxonomy" id="7130"/>
    <lineage>
        <taxon>Eukaryota</taxon>
        <taxon>Metazoa</taxon>
        <taxon>Ecdysozoa</taxon>
        <taxon>Arthropoda</taxon>
        <taxon>Hexapoda</taxon>
        <taxon>Insecta</taxon>
        <taxon>Pterygota</taxon>
        <taxon>Neoptera</taxon>
        <taxon>Endopterygota</taxon>
        <taxon>Lepidoptera</taxon>
        <taxon>Glossata</taxon>
        <taxon>Ditrysia</taxon>
        <taxon>Bombycoidea</taxon>
        <taxon>Sphingidae</taxon>
        <taxon>Sphinginae</taxon>
        <taxon>Sphingini</taxon>
        <taxon>Manduca</taxon>
    </lineage>
</organism>
<evidence type="ECO:0000256" key="2">
    <source>
        <dbReference type="ARBA" id="ARBA00008012"/>
    </source>
</evidence>
<evidence type="ECO:0000256" key="5">
    <source>
        <dbReference type="ARBA" id="ARBA00023126"/>
    </source>
</evidence>
<dbReference type="InterPro" id="IPR004730">
    <property type="entry name" value="Transaldolase_1"/>
</dbReference>
<dbReference type="InterPro" id="IPR001585">
    <property type="entry name" value="TAL/FSA"/>
</dbReference>
<comment type="function">
    <text evidence="8">Catalyzes the rate-limiting step of the non-oxidative phase in the pentose phosphate pathway. Catalyzes the reversible conversion of sedheptulose-7-phosphate and D-glyceraldehyde 3-phosphate into erythrose-4-phosphate and beta-D-fructose 6-phosphate.</text>
</comment>
<protein>
    <recommendedName>
        <fullName evidence="3 8">Transaldolase</fullName>
        <ecNumber evidence="3 8">2.2.1.2</ecNumber>
    </recommendedName>
</protein>
<comment type="similarity">
    <text evidence="2">Belongs to the transaldolase family. Type 1 subfamily.</text>
</comment>
<reference evidence="9" key="2">
    <citation type="submission" date="2020-12" db="EMBL/GenBank/DDBJ databases">
        <authorList>
            <person name="Kanost M."/>
        </authorList>
    </citation>
    <scope>NUCLEOTIDE SEQUENCE</scope>
</reference>
<dbReference type="GO" id="GO:0005975">
    <property type="term" value="P:carbohydrate metabolic process"/>
    <property type="evidence" value="ECO:0007669"/>
    <property type="project" value="InterPro"/>
</dbReference>
<accession>A0A922CKX6</accession>
<dbReference type="PROSITE" id="PS00958">
    <property type="entry name" value="TRANSALDOLASE_2"/>
    <property type="match status" value="1"/>
</dbReference>
<dbReference type="GO" id="GO:0009052">
    <property type="term" value="P:pentose-phosphate shunt, non-oxidative branch"/>
    <property type="evidence" value="ECO:0007669"/>
    <property type="project" value="TreeGrafter"/>
</dbReference>
<dbReference type="InterPro" id="IPR018225">
    <property type="entry name" value="Transaldolase_AS"/>
</dbReference>
<comment type="caution">
    <text evidence="9">The sequence shown here is derived from an EMBL/GenBank/DDBJ whole genome shotgun (WGS) entry which is preliminary data.</text>
</comment>
<dbReference type="FunFam" id="3.20.20.70:FF:000088">
    <property type="entry name" value="Transaldolase"/>
    <property type="match status" value="1"/>
</dbReference>
<evidence type="ECO:0000256" key="1">
    <source>
        <dbReference type="ARBA" id="ARBA00004857"/>
    </source>
</evidence>
<dbReference type="InterPro" id="IPR013785">
    <property type="entry name" value="Aldolase_TIM"/>
</dbReference>
<keyword evidence="4 8" id="KW-0808">Transferase</keyword>
<evidence type="ECO:0000256" key="6">
    <source>
        <dbReference type="ARBA" id="ARBA00023270"/>
    </source>
</evidence>
<dbReference type="SUPFAM" id="SSF51569">
    <property type="entry name" value="Aldolase"/>
    <property type="match status" value="1"/>
</dbReference>
<dbReference type="GO" id="GO:0004801">
    <property type="term" value="F:transaldolase activity"/>
    <property type="evidence" value="ECO:0007669"/>
    <property type="project" value="UniProtKB-EC"/>
</dbReference>
<name>A0A922CKX6_MANSE</name>
<comment type="catalytic activity">
    <reaction evidence="7 8">
        <text>D-sedoheptulose 7-phosphate + D-glyceraldehyde 3-phosphate = D-erythrose 4-phosphate + beta-D-fructose 6-phosphate</text>
        <dbReference type="Rhea" id="RHEA:17053"/>
        <dbReference type="ChEBI" id="CHEBI:16897"/>
        <dbReference type="ChEBI" id="CHEBI:57483"/>
        <dbReference type="ChEBI" id="CHEBI:57634"/>
        <dbReference type="ChEBI" id="CHEBI:59776"/>
        <dbReference type="EC" id="2.2.1.2"/>
    </reaction>
</comment>
<dbReference type="HAMAP" id="MF_00492">
    <property type="entry name" value="Transaldolase_1"/>
    <property type="match status" value="1"/>
</dbReference>
<dbReference type="EMBL" id="JH668383">
    <property type="protein sequence ID" value="KAG6450098.1"/>
    <property type="molecule type" value="Genomic_DNA"/>
</dbReference>
<evidence type="ECO:0000313" key="9">
    <source>
        <dbReference type="EMBL" id="KAG6450097.1"/>
    </source>
</evidence>
<gene>
    <name evidence="9" type="ORF">O3G_MSEX006412</name>
</gene>
<dbReference type="NCBIfam" id="TIGR00874">
    <property type="entry name" value="talAB"/>
    <property type="match status" value="1"/>
</dbReference>
<evidence type="ECO:0000256" key="8">
    <source>
        <dbReference type="RuleBase" id="RU000501"/>
    </source>
</evidence>
<dbReference type="Proteomes" id="UP000791440">
    <property type="component" value="Unassembled WGS sequence"/>
</dbReference>
<dbReference type="CDD" id="cd00957">
    <property type="entry name" value="Transaldolase_TalAB"/>
    <property type="match status" value="1"/>
</dbReference>
<comment type="pathway">
    <text evidence="1 8">Carbohydrate degradation; pentose phosphate pathway; D-glyceraldehyde 3-phosphate and beta-D-fructose 6-phosphate from D-ribose 5-phosphate and D-xylulose 5-phosphate (non-oxidative stage): step 2/3.</text>
</comment>
<dbReference type="EC" id="2.2.1.2" evidence="3 8"/>
<keyword evidence="5 8" id="KW-0570">Pentose shunt</keyword>
<dbReference type="NCBIfam" id="NF009001">
    <property type="entry name" value="PRK12346.1"/>
    <property type="match status" value="1"/>
</dbReference>
<dbReference type="EMBL" id="JH668383">
    <property type="protein sequence ID" value="KAG6450097.1"/>
    <property type="molecule type" value="Genomic_DNA"/>
</dbReference>
<proteinExistence type="inferred from homology"/>
<reference evidence="9" key="1">
    <citation type="journal article" date="2016" name="Insect Biochem. Mol. Biol.">
        <title>Multifaceted biological insights from a draft genome sequence of the tobacco hornworm moth, Manduca sexta.</title>
        <authorList>
            <person name="Kanost M.R."/>
            <person name="Arrese E.L."/>
            <person name="Cao X."/>
            <person name="Chen Y.R."/>
            <person name="Chellapilla S."/>
            <person name="Goldsmith M.R."/>
            <person name="Grosse-Wilde E."/>
            <person name="Heckel D.G."/>
            <person name="Herndon N."/>
            <person name="Jiang H."/>
            <person name="Papanicolaou A."/>
            <person name="Qu J."/>
            <person name="Soulages J.L."/>
            <person name="Vogel H."/>
            <person name="Walters J."/>
            <person name="Waterhouse R.M."/>
            <person name="Ahn S.J."/>
            <person name="Almeida F.C."/>
            <person name="An C."/>
            <person name="Aqrawi P."/>
            <person name="Bretschneider A."/>
            <person name="Bryant W.B."/>
            <person name="Bucks S."/>
            <person name="Chao H."/>
            <person name="Chevignon G."/>
            <person name="Christen J.M."/>
            <person name="Clarke D.F."/>
            <person name="Dittmer N.T."/>
            <person name="Ferguson L.C.F."/>
            <person name="Garavelou S."/>
            <person name="Gordon K.H.J."/>
            <person name="Gunaratna R.T."/>
            <person name="Han Y."/>
            <person name="Hauser F."/>
            <person name="He Y."/>
            <person name="Heidel-Fischer H."/>
            <person name="Hirsh A."/>
            <person name="Hu Y."/>
            <person name="Jiang H."/>
            <person name="Kalra D."/>
            <person name="Klinner C."/>
            <person name="Konig C."/>
            <person name="Kovar C."/>
            <person name="Kroll A.R."/>
            <person name="Kuwar S.S."/>
            <person name="Lee S.L."/>
            <person name="Lehman R."/>
            <person name="Li K."/>
            <person name="Li Z."/>
            <person name="Liang H."/>
            <person name="Lovelace S."/>
            <person name="Lu Z."/>
            <person name="Mansfield J.H."/>
            <person name="McCulloch K.J."/>
            <person name="Mathew T."/>
            <person name="Morton B."/>
            <person name="Muzny D.M."/>
            <person name="Neunemann D."/>
            <person name="Ongeri F."/>
            <person name="Pauchet Y."/>
            <person name="Pu L.L."/>
            <person name="Pyrousis I."/>
            <person name="Rao X.J."/>
            <person name="Redding A."/>
            <person name="Roesel C."/>
            <person name="Sanchez-Gracia A."/>
            <person name="Schaack S."/>
            <person name="Shukla A."/>
            <person name="Tetreau G."/>
            <person name="Wang Y."/>
            <person name="Xiong G.H."/>
            <person name="Traut W."/>
            <person name="Walsh T.K."/>
            <person name="Worley K.C."/>
            <person name="Wu D."/>
            <person name="Wu W."/>
            <person name="Wu Y.Q."/>
            <person name="Zhang X."/>
            <person name="Zou Z."/>
            <person name="Zucker H."/>
            <person name="Briscoe A.D."/>
            <person name="Burmester T."/>
            <person name="Clem R.J."/>
            <person name="Feyereisen R."/>
            <person name="Grimmelikhuijzen C.J.P."/>
            <person name="Hamodrakas S.J."/>
            <person name="Hansson B.S."/>
            <person name="Huguet E."/>
            <person name="Jermiin L.S."/>
            <person name="Lan Q."/>
            <person name="Lehman H.K."/>
            <person name="Lorenzen M."/>
            <person name="Merzendorfer H."/>
            <person name="Michalopoulos I."/>
            <person name="Morton D.B."/>
            <person name="Muthukrishnan S."/>
            <person name="Oakeshott J.G."/>
            <person name="Palmer W."/>
            <person name="Park Y."/>
            <person name="Passarelli A.L."/>
            <person name="Rozas J."/>
            <person name="Schwartz L.M."/>
            <person name="Smith W."/>
            <person name="Southgate A."/>
            <person name="Vilcinskas A."/>
            <person name="Vogt R."/>
            <person name="Wang P."/>
            <person name="Werren J."/>
            <person name="Yu X.Q."/>
            <person name="Zhou J.J."/>
            <person name="Brown S.J."/>
            <person name="Scherer S.E."/>
            <person name="Richards S."/>
            <person name="Blissard G.W."/>
        </authorList>
    </citation>
    <scope>NUCLEOTIDE SEQUENCE</scope>
</reference>
<dbReference type="PANTHER" id="PTHR10683:SF18">
    <property type="entry name" value="TRANSALDOLASE"/>
    <property type="match status" value="1"/>
</dbReference>
<evidence type="ECO:0000313" key="10">
    <source>
        <dbReference type="Proteomes" id="UP000791440"/>
    </source>
</evidence>